<dbReference type="InterPro" id="IPR036702">
    <property type="entry name" value="ComB-like_sf"/>
</dbReference>
<comment type="cofactor">
    <cofactor evidence="1 8">
        <name>Mg(2+)</name>
        <dbReference type="ChEBI" id="CHEBI:18420"/>
    </cofactor>
</comment>
<evidence type="ECO:0000256" key="8">
    <source>
        <dbReference type="HAMAP-Rule" id="MF_00490"/>
    </source>
</evidence>
<dbReference type="RefSeq" id="WP_015920195.1">
    <property type="nucleotide sequence ID" value="NC_011978.1"/>
</dbReference>
<dbReference type="GO" id="GO:0050545">
    <property type="term" value="F:sulfopyruvate decarboxylase activity"/>
    <property type="evidence" value="ECO:0007669"/>
    <property type="project" value="TreeGrafter"/>
</dbReference>
<accession>B9KAH4</accession>
<dbReference type="EC" id="3.1.3.71" evidence="3 8"/>
<evidence type="ECO:0000256" key="1">
    <source>
        <dbReference type="ARBA" id="ARBA00001946"/>
    </source>
</evidence>
<dbReference type="EMBL" id="CP000916">
    <property type="protein sequence ID" value="ACM23957.1"/>
    <property type="molecule type" value="Genomic_DNA"/>
</dbReference>
<evidence type="ECO:0000256" key="5">
    <source>
        <dbReference type="ARBA" id="ARBA00022801"/>
    </source>
</evidence>
<dbReference type="FunFam" id="3.90.1560.10:FF:000001">
    <property type="entry name" value="Probable 2-phosphosulfolactate phosphatase"/>
    <property type="match status" value="1"/>
</dbReference>
<comment type="similarity">
    <text evidence="2 8">Belongs to the ComB family.</text>
</comment>
<dbReference type="Pfam" id="PF04029">
    <property type="entry name" value="2-ph_phosp"/>
    <property type="match status" value="1"/>
</dbReference>
<evidence type="ECO:0000256" key="6">
    <source>
        <dbReference type="ARBA" id="ARBA00022842"/>
    </source>
</evidence>
<comment type="catalytic activity">
    <reaction evidence="7 8">
        <text>(2R)-O-phospho-3-sulfolactate + H2O = (2R)-3-sulfolactate + phosphate</text>
        <dbReference type="Rhea" id="RHEA:23416"/>
        <dbReference type="ChEBI" id="CHEBI:15377"/>
        <dbReference type="ChEBI" id="CHEBI:15597"/>
        <dbReference type="ChEBI" id="CHEBI:43474"/>
        <dbReference type="ChEBI" id="CHEBI:58738"/>
        <dbReference type="EC" id="3.1.3.71"/>
    </reaction>
</comment>
<dbReference type="eggNOG" id="COG2045">
    <property type="taxonomic scope" value="Bacteria"/>
</dbReference>
<keyword evidence="10" id="KW-1185">Reference proteome</keyword>
<evidence type="ECO:0000256" key="3">
    <source>
        <dbReference type="ARBA" id="ARBA00012953"/>
    </source>
</evidence>
<evidence type="ECO:0000313" key="10">
    <source>
        <dbReference type="Proteomes" id="UP000000445"/>
    </source>
</evidence>
<sequence length="227" mass="25072">MVNVVMVPCSVVKDETVVVVDVLRATSTIVTALANGAKEVIPVKTVEEALKRKERDVLVCGERNAKKIEGFDLGNSPLEYKSELVLGKTIVLTTTNGTQVIERVEGDSVIAASFLNVSAVVEYLKEKENITIVCAGTSGDFSLEDFLLAGMIVKRMKREDLLDGALVVMRYFESVQNIREEIKRFSSHAKRLISLGFEKDVDFCTTEDLFHEVPVLVNGAFTLKEAR</sequence>
<protein>
    <recommendedName>
        <fullName evidence="4 8">Probable 2-phosphosulfolactate phosphatase</fullName>
        <ecNumber evidence="3 8">3.1.3.71</ecNumber>
    </recommendedName>
</protein>
<reference evidence="9 10" key="1">
    <citation type="journal article" date="2009" name="Biosci. Biotechnol. Biochem.">
        <title>WeGAS: a web-based microbial genome annotation system.</title>
        <authorList>
            <person name="Lee D."/>
            <person name="Seo H."/>
            <person name="Park C."/>
            <person name="Park K."/>
        </authorList>
    </citation>
    <scope>NUCLEOTIDE SEQUENCE [LARGE SCALE GENOMIC DNA]</scope>
    <source>
        <strain evidence="10">ATCC 49049 / DSM 4359 / NBRC 107923 / NS-E</strain>
    </source>
</reference>
<dbReference type="GO" id="GO:0000287">
    <property type="term" value="F:magnesium ion binding"/>
    <property type="evidence" value="ECO:0007669"/>
    <property type="project" value="UniProtKB-UniRule"/>
</dbReference>
<keyword evidence="6 8" id="KW-0460">Magnesium</keyword>
<dbReference type="Proteomes" id="UP000000445">
    <property type="component" value="Chromosome"/>
</dbReference>
<dbReference type="GO" id="GO:0050532">
    <property type="term" value="F:2-phosphosulfolactate phosphatase activity"/>
    <property type="evidence" value="ECO:0007669"/>
    <property type="project" value="UniProtKB-UniRule"/>
</dbReference>
<dbReference type="KEGG" id="tna:CTN_1781"/>
<dbReference type="PANTHER" id="PTHR37311:SF1">
    <property type="entry name" value="2-PHOSPHOSULFOLACTATE PHOSPHATASE-RELATED"/>
    <property type="match status" value="1"/>
</dbReference>
<evidence type="ECO:0000313" key="9">
    <source>
        <dbReference type="EMBL" id="ACM23957.1"/>
    </source>
</evidence>
<dbReference type="HOGENOM" id="CLU_070028_0_0_0"/>
<evidence type="ECO:0000256" key="2">
    <source>
        <dbReference type="ARBA" id="ARBA00009997"/>
    </source>
</evidence>
<dbReference type="InterPro" id="IPR005238">
    <property type="entry name" value="ComB-like"/>
</dbReference>
<dbReference type="PANTHER" id="PTHR37311">
    <property type="entry name" value="2-PHOSPHOSULFOLACTATE PHOSPHATASE-RELATED"/>
    <property type="match status" value="1"/>
</dbReference>
<keyword evidence="5 8" id="KW-0378">Hydrolase</keyword>
<evidence type="ECO:0000256" key="7">
    <source>
        <dbReference type="ARBA" id="ARBA00033711"/>
    </source>
</evidence>
<dbReference type="NCBIfam" id="NF002057">
    <property type="entry name" value="PRK00886.1-6"/>
    <property type="match status" value="1"/>
</dbReference>
<evidence type="ECO:0000256" key="4">
    <source>
        <dbReference type="ARBA" id="ARBA00021948"/>
    </source>
</evidence>
<name>B9KAH4_THENN</name>
<organism evidence="9 10">
    <name type="scientific">Thermotoga neapolitana (strain ATCC 49049 / DSM 4359 / NBRC 107923 / NS-E)</name>
    <dbReference type="NCBI Taxonomy" id="309803"/>
    <lineage>
        <taxon>Bacteria</taxon>
        <taxon>Thermotogati</taxon>
        <taxon>Thermotogota</taxon>
        <taxon>Thermotogae</taxon>
        <taxon>Thermotogales</taxon>
        <taxon>Thermotogaceae</taxon>
        <taxon>Thermotoga</taxon>
    </lineage>
</organism>
<dbReference type="Gene3D" id="3.90.1560.10">
    <property type="entry name" value="ComB-like"/>
    <property type="match status" value="1"/>
</dbReference>
<dbReference type="HAMAP" id="MF_00490">
    <property type="entry name" value="ComB"/>
    <property type="match status" value="1"/>
</dbReference>
<dbReference type="STRING" id="309803.CTN_1781"/>
<dbReference type="SUPFAM" id="SSF142823">
    <property type="entry name" value="ComB-like"/>
    <property type="match status" value="1"/>
</dbReference>
<gene>
    <name evidence="8" type="primary">comB</name>
    <name evidence="9" type="ordered locus">CTN_1781</name>
</gene>
<dbReference type="AlphaFoldDB" id="B9KAH4"/>
<proteinExistence type="inferred from homology"/>